<evidence type="ECO:0000313" key="2">
    <source>
        <dbReference type="Proteomes" id="UP000278475"/>
    </source>
</evidence>
<evidence type="ECO:0000313" key="1">
    <source>
        <dbReference type="EMBL" id="RLE47632.1"/>
    </source>
</evidence>
<reference evidence="1 2" key="1">
    <citation type="submission" date="2018-06" db="EMBL/GenBank/DDBJ databases">
        <title>Extensive metabolic versatility and redundancy in microbially diverse, dynamic hydrothermal sediments.</title>
        <authorList>
            <person name="Dombrowski N."/>
            <person name="Teske A."/>
            <person name="Baker B.J."/>
        </authorList>
    </citation>
    <scope>NUCLEOTIDE SEQUENCE [LARGE SCALE GENOMIC DNA]</scope>
    <source>
        <strain evidence="1">B66_G16</strain>
    </source>
</reference>
<sequence>MVKLNLQVILGSPIDIELLLNSSFLEETPSRQATKLYVLDAWFTNDRRLLSRLSENASFEVIPSALLIDFDILSDEKLSFLAAKAIFEKLPMSWFLTGLAAYLYELPIATMHYKLYSAWKLVNVKVLDIKELIKRLT</sequence>
<proteinExistence type="predicted"/>
<name>A0A497EKQ6_9CREN</name>
<dbReference type="EMBL" id="QMQV01000115">
    <property type="protein sequence ID" value="RLE47632.1"/>
    <property type="molecule type" value="Genomic_DNA"/>
</dbReference>
<organism evidence="1 2">
    <name type="scientific">Thermoproteota archaeon</name>
    <dbReference type="NCBI Taxonomy" id="2056631"/>
    <lineage>
        <taxon>Archaea</taxon>
        <taxon>Thermoproteota</taxon>
    </lineage>
</organism>
<dbReference type="AlphaFoldDB" id="A0A497EKQ6"/>
<protein>
    <submittedName>
        <fullName evidence="1">Uncharacterized protein</fullName>
    </submittedName>
</protein>
<accession>A0A497EKQ6</accession>
<gene>
    <name evidence="1" type="ORF">DRJ31_08550</name>
</gene>
<dbReference type="Proteomes" id="UP000278475">
    <property type="component" value="Unassembled WGS sequence"/>
</dbReference>
<comment type="caution">
    <text evidence="1">The sequence shown here is derived from an EMBL/GenBank/DDBJ whole genome shotgun (WGS) entry which is preliminary data.</text>
</comment>